<evidence type="ECO:0000313" key="9">
    <source>
        <dbReference type="Proteomes" id="UP000632740"/>
    </source>
</evidence>
<protein>
    <submittedName>
        <fullName evidence="8">Peptidase M20</fullName>
    </submittedName>
</protein>
<keyword evidence="4" id="KW-0378">Hydrolase</keyword>
<evidence type="ECO:0000313" key="8">
    <source>
        <dbReference type="EMBL" id="GIG21022.1"/>
    </source>
</evidence>
<evidence type="ECO:0000256" key="5">
    <source>
        <dbReference type="ARBA" id="ARBA00022833"/>
    </source>
</evidence>
<dbReference type="PANTHER" id="PTHR43808">
    <property type="entry name" value="ACETYLORNITHINE DEACETYLASE"/>
    <property type="match status" value="1"/>
</dbReference>
<feature type="domain" description="Peptidase M20 dimerisation" evidence="7">
    <location>
        <begin position="216"/>
        <end position="347"/>
    </location>
</feature>
<evidence type="ECO:0000259" key="7">
    <source>
        <dbReference type="Pfam" id="PF07687"/>
    </source>
</evidence>
<dbReference type="Pfam" id="PF07687">
    <property type="entry name" value="M20_dimer"/>
    <property type="match status" value="1"/>
</dbReference>
<dbReference type="GO" id="GO:0046872">
    <property type="term" value="F:metal ion binding"/>
    <property type="evidence" value="ECO:0007669"/>
    <property type="project" value="UniProtKB-KW"/>
</dbReference>
<dbReference type="InterPro" id="IPR002933">
    <property type="entry name" value="Peptidase_M20"/>
</dbReference>
<dbReference type="PANTHER" id="PTHR43808:SF8">
    <property type="entry name" value="PEPTIDASE M20 DIMERISATION DOMAIN-CONTAINING PROTEIN"/>
    <property type="match status" value="1"/>
</dbReference>
<evidence type="ECO:0000256" key="4">
    <source>
        <dbReference type="ARBA" id="ARBA00022801"/>
    </source>
</evidence>
<dbReference type="EMBL" id="BONK01000005">
    <property type="protein sequence ID" value="GIG21022.1"/>
    <property type="molecule type" value="Genomic_DNA"/>
</dbReference>
<dbReference type="Gene3D" id="1.10.150.900">
    <property type="match status" value="1"/>
</dbReference>
<comment type="cofactor">
    <cofactor evidence="1">
        <name>Zn(2+)</name>
        <dbReference type="ChEBI" id="CHEBI:29105"/>
    </cofactor>
</comment>
<dbReference type="SUPFAM" id="SSF53187">
    <property type="entry name" value="Zn-dependent exopeptidases"/>
    <property type="match status" value="1"/>
</dbReference>
<dbReference type="InterPro" id="IPR036264">
    <property type="entry name" value="Bact_exopeptidase_dim_dom"/>
</dbReference>
<sequence length="459" mass="48797">MTARAGTVVGMPDPRTGPAAPLTSQPTAQDEVVGICRDLIRFDTSNYGDGSGPGERAAAEHVMGLLTEVGLDPELFESEPGRSSVVVRLEGEDSSRPALVLHGHLDVVPARADDWTVDPFAAEETDGLVWGRGAVDMKDMDAMILAVVRQMVREGRRPARDVVVAMFADEEAGGTYGARWAVDHRPDLFEGATEAISEVGGFSVDVGGRRAYLLQTAEKGLSWLRLVADGRAGHGSQVNRDNAVTHLADAVARIGRHPWPVQLTPTVHALLQGVADLTGLPFDGEDPSSVDALVTALGPAGKFVGATLRHTTNPTQLTAGYKANVIPGSAEATVDGRFLPGLEDEFVSTVAHLAGEHVRLERIHHDVALEAPFSGSLVDAMVDSLLAEDPEATVLPYTLSGGTDNKSLSRLGITGYGFAPLRLPDDLDFAGMFHGVDERVPTDALRFGTRVLDRLLRSC</sequence>
<evidence type="ECO:0000256" key="3">
    <source>
        <dbReference type="ARBA" id="ARBA00022723"/>
    </source>
</evidence>
<proteinExistence type="inferred from homology"/>
<dbReference type="Proteomes" id="UP000632740">
    <property type="component" value="Unassembled WGS sequence"/>
</dbReference>
<dbReference type="Gene3D" id="3.30.70.360">
    <property type="match status" value="1"/>
</dbReference>
<keyword evidence="3" id="KW-0479">Metal-binding</keyword>
<comment type="caution">
    <text evidence="8">The sequence shown here is derived from an EMBL/GenBank/DDBJ whole genome shotgun (WGS) entry which is preliminary data.</text>
</comment>
<dbReference type="GO" id="GO:0016787">
    <property type="term" value="F:hydrolase activity"/>
    <property type="evidence" value="ECO:0007669"/>
    <property type="project" value="UniProtKB-KW"/>
</dbReference>
<dbReference type="AlphaFoldDB" id="A0A919U215"/>
<comment type="similarity">
    <text evidence="2">Belongs to the peptidase M20A family.</text>
</comment>
<dbReference type="SUPFAM" id="SSF55031">
    <property type="entry name" value="Bacterial exopeptidase dimerisation domain"/>
    <property type="match status" value="1"/>
</dbReference>
<accession>A0A919U215</accession>
<evidence type="ECO:0000256" key="6">
    <source>
        <dbReference type="SAM" id="MobiDB-lite"/>
    </source>
</evidence>
<dbReference type="InterPro" id="IPR050072">
    <property type="entry name" value="Peptidase_M20A"/>
</dbReference>
<feature type="region of interest" description="Disordered" evidence="6">
    <location>
        <begin position="1"/>
        <end position="28"/>
    </location>
</feature>
<dbReference type="NCBIfam" id="NF005913">
    <property type="entry name" value="PRK07906.1"/>
    <property type="match status" value="1"/>
</dbReference>
<reference evidence="8" key="1">
    <citation type="submission" date="2021-01" db="EMBL/GenBank/DDBJ databases">
        <title>Whole genome shotgun sequence of Cellulomonas chitinilytica NBRC 110799.</title>
        <authorList>
            <person name="Komaki H."/>
            <person name="Tamura T."/>
        </authorList>
    </citation>
    <scope>NUCLEOTIDE SEQUENCE</scope>
    <source>
        <strain evidence="8">NBRC 110799</strain>
    </source>
</reference>
<evidence type="ECO:0000256" key="1">
    <source>
        <dbReference type="ARBA" id="ARBA00001947"/>
    </source>
</evidence>
<organism evidence="8 9">
    <name type="scientific">Cellulomonas chitinilytica</name>
    <dbReference type="NCBI Taxonomy" id="398759"/>
    <lineage>
        <taxon>Bacteria</taxon>
        <taxon>Bacillati</taxon>
        <taxon>Actinomycetota</taxon>
        <taxon>Actinomycetes</taxon>
        <taxon>Micrococcales</taxon>
        <taxon>Cellulomonadaceae</taxon>
        <taxon>Cellulomonas</taxon>
    </lineage>
</organism>
<keyword evidence="5" id="KW-0862">Zinc</keyword>
<dbReference type="InterPro" id="IPR011650">
    <property type="entry name" value="Peptidase_M20_dimer"/>
</dbReference>
<dbReference type="Pfam" id="PF01546">
    <property type="entry name" value="Peptidase_M20"/>
    <property type="match status" value="1"/>
</dbReference>
<dbReference type="FunFam" id="1.10.150.900:FF:000002">
    <property type="entry name" value="M20/M25/M40 family peptidase"/>
    <property type="match status" value="1"/>
</dbReference>
<gene>
    <name evidence="8" type="ORF">Cch01nite_17460</name>
</gene>
<name>A0A919U215_9CELL</name>
<dbReference type="Gene3D" id="3.40.630.10">
    <property type="entry name" value="Zn peptidases"/>
    <property type="match status" value="1"/>
</dbReference>
<keyword evidence="9" id="KW-1185">Reference proteome</keyword>
<evidence type="ECO:0000256" key="2">
    <source>
        <dbReference type="ARBA" id="ARBA00006247"/>
    </source>
</evidence>